<protein>
    <submittedName>
        <fullName evidence="1">Uncharacterized protein</fullName>
    </submittedName>
</protein>
<proteinExistence type="predicted"/>
<organism evidence="1 2">
    <name type="scientific">Daphnia magna</name>
    <dbReference type="NCBI Taxonomy" id="35525"/>
    <lineage>
        <taxon>Eukaryota</taxon>
        <taxon>Metazoa</taxon>
        <taxon>Ecdysozoa</taxon>
        <taxon>Arthropoda</taxon>
        <taxon>Crustacea</taxon>
        <taxon>Branchiopoda</taxon>
        <taxon>Diplostraca</taxon>
        <taxon>Cladocera</taxon>
        <taxon>Anomopoda</taxon>
        <taxon>Daphniidae</taxon>
        <taxon>Daphnia</taxon>
    </lineage>
</organism>
<evidence type="ECO:0000313" key="2">
    <source>
        <dbReference type="Proteomes" id="UP001234178"/>
    </source>
</evidence>
<dbReference type="Proteomes" id="UP001234178">
    <property type="component" value="Unassembled WGS sequence"/>
</dbReference>
<accession>A0ABR0A8U1</accession>
<dbReference type="EMBL" id="JAOYFB010000036">
    <property type="protein sequence ID" value="KAK4021540.1"/>
    <property type="molecule type" value="Genomic_DNA"/>
</dbReference>
<reference evidence="1 2" key="1">
    <citation type="journal article" date="2023" name="Nucleic Acids Res.">
        <title>The hologenome of Daphnia magna reveals possible DNA methylation and microbiome-mediated evolution of the host genome.</title>
        <authorList>
            <person name="Chaturvedi A."/>
            <person name="Li X."/>
            <person name="Dhandapani V."/>
            <person name="Marshall H."/>
            <person name="Kissane S."/>
            <person name="Cuenca-Cambronero M."/>
            <person name="Asole G."/>
            <person name="Calvet F."/>
            <person name="Ruiz-Romero M."/>
            <person name="Marangio P."/>
            <person name="Guigo R."/>
            <person name="Rago D."/>
            <person name="Mirbahai L."/>
            <person name="Eastwood N."/>
            <person name="Colbourne J.K."/>
            <person name="Zhou J."/>
            <person name="Mallon E."/>
            <person name="Orsini L."/>
        </authorList>
    </citation>
    <scope>NUCLEOTIDE SEQUENCE [LARGE SCALE GENOMIC DNA]</scope>
    <source>
        <strain evidence="1">LRV0_1</strain>
    </source>
</reference>
<sequence length="190" mass="20961">MSICRSSLVSFSYLDINKLDIHCPTSARAGGEYQTNYSIMRNEVLGRSASFSEGNPPEMAAQVQWYGTPLLPWKQVAFSLQHIGNNETSLGRPFKNHSTKYLPLYPLKIIYQRLDLLHQGLPARVTPLGMVIVLPSRPGRIACSHEVFAMANRPTLTSSSSSSPTEAPTAEVIPSIQILSGFRSHAMRST</sequence>
<comment type="caution">
    <text evidence="1">The sequence shown here is derived from an EMBL/GenBank/DDBJ whole genome shotgun (WGS) entry which is preliminary data.</text>
</comment>
<name>A0ABR0A8U1_9CRUS</name>
<keyword evidence="2" id="KW-1185">Reference proteome</keyword>
<evidence type="ECO:0000313" key="1">
    <source>
        <dbReference type="EMBL" id="KAK4021540.1"/>
    </source>
</evidence>
<gene>
    <name evidence="1" type="ORF">OUZ56_003455</name>
</gene>